<gene>
    <name evidence="1" type="ORF">EV182_003089</name>
</gene>
<comment type="caution">
    <text evidence="1">The sequence shown here is derived from an EMBL/GenBank/DDBJ whole genome shotgun (WGS) entry which is preliminary data.</text>
</comment>
<evidence type="ECO:0000313" key="1">
    <source>
        <dbReference type="EMBL" id="KAJ1674534.1"/>
    </source>
</evidence>
<sequence>KSFAHVPGLIGFGHAAAVSEQEEGYAAAEIVVAVKNLQCSPGFGERGKLKPLKKPKKKPTDFDDEEEDLAFKQRQKEEAAKLKALKEKALKGGVLLSGGIKKSGKK</sequence>
<dbReference type="EMBL" id="JAMZIH010005889">
    <property type="protein sequence ID" value="KAJ1674534.1"/>
    <property type="molecule type" value="Genomic_DNA"/>
</dbReference>
<accession>A0ACC1HDB6</accession>
<evidence type="ECO:0000313" key="2">
    <source>
        <dbReference type="Proteomes" id="UP001145114"/>
    </source>
</evidence>
<protein>
    <submittedName>
        <fullName evidence="1">Uncharacterized protein</fullName>
    </submittedName>
</protein>
<organism evidence="1 2">
    <name type="scientific">Spiromyces aspiralis</name>
    <dbReference type="NCBI Taxonomy" id="68401"/>
    <lineage>
        <taxon>Eukaryota</taxon>
        <taxon>Fungi</taxon>
        <taxon>Fungi incertae sedis</taxon>
        <taxon>Zoopagomycota</taxon>
        <taxon>Kickxellomycotina</taxon>
        <taxon>Kickxellomycetes</taxon>
        <taxon>Kickxellales</taxon>
        <taxon>Kickxellaceae</taxon>
        <taxon>Spiromyces</taxon>
    </lineage>
</organism>
<keyword evidence="2" id="KW-1185">Reference proteome</keyword>
<dbReference type="Proteomes" id="UP001145114">
    <property type="component" value="Unassembled WGS sequence"/>
</dbReference>
<reference evidence="1" key="1">
    <citation type="submission" date="2022-06" db="EMBL/GenBank/DDBJ databases">
        <title>Phylogenomic reconstructions and comparative analyses of Kickxellomycotina fungi.</title>
        <authorList>
            <person name="Reynolds N.K."/>
            <person name="Stajich J.E."/>
            <person name="Barry K."/>
            <person name="Grigoriev I.V."/>
            <person name="Crous P."/>
            <person name="Smith M.E."/>
        </authorList>
    </citation>
    <scope>NUCLEOTIDE SEQUENCE</scope>
    <source>
        <strain evidence="1">RSA 2271</strain>
    </source>
</reference>
<feature type="non-terminal residue" evidence="1">
    <location>
        <position position="1"/>
    </location>
</feature>
<name>A0ACC1HDB6_9FUNG</name>
<proteinExistence type="predicted"/>